<name>A0AAE1AJA3_9GAST</name>
<feature type="transmembrane region" description="Helical" evidence="2">
    <location>
        <begin position="108"/>
        <end position="132"/>
    </location>
</feature>
<dbReference type="PROSITE" id="PS00652">
    <property type="entry name" value="TNFR_NGFR_1"/>
    <property type="match status" value="1"/>
</dbReference>
<dbReference type="AlphaFoldDB" id="A0AAE1AJA3"/>
<feature type="compositionally biased region" description="Polar residues" evidence="1">
    <location>
        <begin position="270"/>
        <end position="282"/>
    </location>
</feature>
<sequence>MLEGIQRRKEKEIVHETVVAIWEELQPVHMSVPSEENLRYVAEDFFIWDFPNFVGAVDDKHVPIRCPSNSGSYDDRLQEESLEIQVGDSQIVMKKACNRQPQRRRISLIANMSVKPVLFLLGSIMITGSVAMKLHDSNEHKHCGRGTKFVPQQIGDRGRCVPCESGQNFQNKSHHRETACEPCTQLDDHNLRLKLVKECTRSHDAQIECYNRSFYLQDGDCQTCTNCTLLGKFEVEACEKYRNAFCCPKEGMIKRNGHCEEVAQEADQSEGGSSNTGQQHLWTSDAGGPVEPHTTPNPDGAVISQPRVLVVVGLALIAFLL</sequence>
<evidence type="ECO:0000313" key="5">
    <source>
        <dbReference type="Proteomes" id="UP001283361"/>
    </source>
</evidence>
<protein>
    <recommendedName>
        <fullName evidence="3">TNFR-Cys domain-containing protein</fullName>
    </recommendedName>
</protein>
<accession>A0AAE1AJA3</accession>
<keyword evidence="2" id="KW-0812">Transmembrane</keyword>
<evidence type="ECO:0000259" key="3">
    <source>
        <dbReference type="PROSITE" id="PS00652"/>
    </source>
</evidence>
<dbReference type="EMBL" id="JAWDGP010001782">
    <property type="protein sequence ID" value="KAK3788186.1"/>
    <property type="molecule type" value="Genomic_DNA"/>
</dbReference>
<dbReference type="Gene3D" id="2.10.50.10">
    <property type="entry name" value="Tumor Necrosis Factor Receptor, subunit A, domain 2"/>
    <property type="match status" value="1"/>
</dbReference>
<dbReference type="Proteomes" id="UP001283361">
    <property type="component" value="Unassembled WGS sequence"/>
</dbReference>
<organism evidence="4 5">
    <name type="scientific">Elysia crispata</name>
    <name type="common">lettuce slug</name>
    <dbReference type="NCBI Taxonomy" id="231223"/>
    <lineage>
        <taxon>Eukaryota</taxon>
        <taxon>Metazoa</taxon>
        <taxon>Spiralia</taxon>
        <taxon>Lophotrochozoa</taxon>
        <taxon>Mollusca</taxon>
        <taxon>Gastropoda</taxon>
        <taxon>Heterobranchia</taxon>
        <taxon>Euthyneura</taxon>
        <taxon>Panpulmonata</taxon>
        <taxon>Sacoglossa</taxon>
        <taxon>Placobranchoidea</taxon>
        <taxon>Plakobranchidae</taxon>
        <taxon>Elysia</taxon>
    </lineage>
</organism>
<feature type="region of interest" description="Disordered" evidence="1">
    <location>
        <begin position="264"/>
        <end position="299"/>
    </location>
</feature>
<keyword evidence="2" id="KW-0472">Membrane</keyword>
<evidence type="ECO:0000256" key="1">
    <source>
        <dbReference type="SAM" id="MobiDB-lite"/>
    </source>
</evidence>
<keyword evidence="2" id="KW-1133">Transmembrane helix</keyword>
<comment type="caution">
    <text evidence="4">The sequence shown here is derived from an EMBL/GenBank/DDBJ whole genome shotgun (WGS) entry which is preliminary data.</text>
</comment>
<reference evidence="4" key="1">
    <citation type="journal article" date="2023" name="G3 (Bethesda)">
        <title>A reference genome for the long-term kleptoplast-retaining sea slug Elysia crispata morphotype clarki.</title>
        <authorList>
            <person name="Eastman K.E."/>
            <person name="Pendleton A.L."/>
            <person name="Shaikh M.A."/>
            <person name="Suttiyut T."/>
            <person name="Ogas R."/>
            <person name="Tomko P."/>
            <person name="Gavelis G."/>
            <person name="Widhalm J.R."/>
            <person name="Wisecaver J.H."/>
        </authorList>
    </citation>
    <scope>NUCLEOTIDE SEQUENCE</scope>
    <source>
        <strain evidence="4">ECLA1</strain>
    </source>
</reference>
<dbReference type="InterPro" id="IPR001368">
    <property type="entry name" value="TNFR/NGFR_Cys_rich_reg"/>
</dbReference>
<keyword evidence="5" id="KW-1185">Reference proteome</keyword>
<evidence type="ECO:0000313" key="4">
    <source>
        <dbReference type="EMBL" id="KAK3788186.1"/>
    </source>
</evidence>
<proteinExistence type="predicted"/>
<gene>
    <name evidence="4" type="ORF">RRG08_020892</name>
</gene>
<feature type="domain" description="TNFR-Cys" evidence="3">
    <location>
        <begin position="209"/>
        <end position="246"/>
    </location>
</feature>
<evidence type="ECO:0000256" key="2">
    <source>
        <dbReference type="SAM" id="Phobius"/>
    </source>
</evidence>